<protein>
    <submittedName>
        <fullName evidence="1">AbrB/MazE/SpoVT family DNA-binding domain-containing protein</fullName>
    </submittedName>
</protein>
<reference evidence="1 2" key="1">
    <citation type="submission" date="2024-02" db="EMBL/GenBank/DDBJ databases">
        <title>STSV induces naive adaptation in Sulfolobus.</title>
        <authorList>
            <person name="Xiang X."/>
            <person name="Song M."/>
        </authorList>
    </citation>
    <scope>NUCLEOTIDE SEQUENCE [LARGE SCALE GENOMIC DNA]</scope>
    <source>
        <strain evidence="1 2">RT2</strain>
    </source>
</reference>
<dbReference type="Gene3D" id="2.10.260.10">
    <property type="match status" value="1"/>
</dbReference>
<evidence type="ECO:0000313" key="2">
    <source>
        <dbReference type="Proteomes" id="UP001432202"/>
    </source>
</evidence>
<dbReference type="AlphaFoldDB" id="A0AAX4KZS1"/>
<proteinExistence type="predicted"/>
<dbReference type="GO" id="GO:0003677">
    <property type="term" value="F:DNA binding"/>
    <property type="evidence" value="ECO:0007669"/>
    <property type="project" value="UniProtKB-KW"/>
</dbReference>
<dbReference type="EMBL" id="CP146016">
    <property type="protein sequence ID" value="WWQ60301.1"/>
    <property type="molecule type" value="Genomic_DNA"/>
</dbReference>
<keyword evidence="1" id="KW-0238">DNA-binding</keyword>
<keyword evidence="2" id="KW-1185">Reference proteome</keyword>
<gene>
    <name evidence="1" type="ORF">V6M85_12790</name>
</gene>
<accession>A0AAX4KZS1</accession>
<organism evidence="1 2">
    <name type="scientific">Sulfolobus tengchongensis</name>
    <dbReference type="NCBI Taxonomy" id="207809"/>
    <lineage>
        <taxon>Archaea</taxon>
        <taxon>Thermoproteota</taxon>
        <taxon>Thermoprotei</taxon>
        <taxon>Sulfolobales</taxon>
        <taxon>Sulfolobaceae</taxon>
        <taxon>Sulfolobus</taxon>
    </lineage>
</organism>
<dbReference type="Proteomes" id="UP001432202">
    <property type="component" value="Chromosome"/>
</dbReference>
<evidence type="ECO:0000313" key="1">
    <source>
        <dbReference type="EMBL" id="WWQ60301.1"/>
    </source>
</evidence>
<sequence>MKVITRKGGSGDVYYLRIPRDIVEAFNISKNDEFVLNANFDKDGNLILCYKRVKKS</sequence>
<name>A0AAX4KZS1_9CREN</name>